<dbReference type="AlphaFoldDB" id="A0A1G9M098"/>
<evidence type="ECO:0000313" key="1">
    <source>
        <dbReference type="EMBL" id="SDL67700.1"/>
    </source>
</evidence>
<dbReference type="RefSeq" id="WP_143023993.1">
    <property type="nucleotide sequence ID" value="NZ_FNHG01000001.1"/>
</dbReference>
<evidence type="ECO:0000313" key="2">
    <source>
        <dbReference type="Proteomes" id="UP000199759"/>
    </source>
</evidence>
<organism evidence="1 2">
    <name type="scientific">Maricaulis salignorans</name>
    <dbReference type="NCBI Taxonomy" id="144026"/>
    <lineage>
        <taxon>Bacteria</taxon>
        <taxon>Pseudomonadati</taxon>
        <taxon>Pseudomonadota</taxon>
        <taxon>Alphaproteobacteria</taxon>
        <taxon>Maricaulales</taxon>
        <taxon>Maricaulaceae</taxon>
        <taxon>Maricaulis</taxon>
    </lineage>
</organism>
<dbReference type="STRING" id="144026.SAMN04488568_101278"/>
<evidence type="ECO:0008006" key="3">
    <source>
        <dbReference type="Google" id="ProtNLM"/>
    </source>
</evidence>
<gene>
    <name evidence="1" type="ORF">SAMN04488568_101278</name>
</gene>
<accession>A0A1G9M098</accession>
<dbReference type="EMBL" id="FNHG01000001">
    <property type="protein sequence ID" value="SDL67700.1"/>
    <property type="molecule type" value="Genomic_DNA"/>
</dbReference>
<sequence length="321" mass="34074">MTANTILGRLTHDGSAILAWALATARASLPAALRNFGRQPDARLCRLGADSRVTEAGVRYRSLLGEASLDAAADPGRTANLQLELPETDQYRRVLTVSDSVARRGRAALELRLNEFSPIPVEQASFASRIVAPLEAGGYQVEVSVIRTQRLEQAIEALPEARGHWSIVGAVDASGQPGFQFSSGQSARAGHQIGRGPGMLALVAACVLACMAWAERFSREADGLELQRAELISFARGLRDADLEIQRADQAIQAGSGSIALARIVDALRDLALQEPAGLAIQAITLETPDTLLIEGPRADAADDSGDAGRVRLELPLEDAS</sequence>
<protein>
    <recommendedName>
        <fullName evidence="3">General secretion pathway protein L</fullName>
    </recommendedName>
</protein>
<reference evidence="1 2" key="1">
    <citation type="submission" date="2016-10" db="EMBL/GenBank/DDBJ databases">
        <authorList>
            <person name="de Groot N.N."/>
        </authorList>
    </citation>
    <scope>NUCLEOTIDE SEQUENCE [LARGE SCALE GENOMIC DNA]</scope>
    <source>
        <strain evidence="1 2">DSM 16077</strain>
    </source>
</reference>
<dbReference type="Gene3D" id="3.30.420.380">
    <property type="match status" value="1"/>
</dbReference>
<name>A0A1G9M098_9PROT</name>
<dbReference type="Proteomes" id="UP000199759">
    <property type="component" value="Unassembled WGS sequence"/>
</dbReference>
<proteinExistence type="predicted"/>
<keyword evidence="2" id="KW-1185">Reference proteome</keyword>